<dbReference type="Gene3D" id="3.40.50.300">
    <property type="entry name" value="P-loop containing nucleotide triphosphate hydrolases"/>
    <property type="match status" value="2"/>
</dbReference>
<evidence type="ECO:0000313" key="14">
    <source>
        <dbReference type="Proteomes" id="UP000016646"/>
    </source>
</evidence>
<evidence type="ECO:0000256" key="4">
    <source>
        <dbReference type="ARBA" id="ARBA00022741"/>
    </source>
</evidence>
<dbReference type="AlphaFoldDB" id="U1GT95"/>
<evidence type="ECO:0000256" key="8">
    <source>
        <dbReference type="ARBA" id="ARBA00033408"/>
    </source>
</evidence>
<evidence type="ECO:0000256" key="6">
    <source>
        <dbReference type="ARBA" id="ARBA00022840"/>
    </source>
</evidence>
<dbReference type="GO" id="GO:0005524">
    <property type="term" value="F:ATP binding"/>
    <property type="evidence" value="ECO:0007669"/>
    <property type="project" value="UniProtKB-KW"/>
</dbReference>
<dbReference type="GO" id="GO:0043590">
    <property type="term" value="C:bacterial nucleoid"/>
    <property type="evidence" value="ECO:0007669"/>
    <property type="project" value="TreeGrafter"/>
</dbReference>
<dbReference type="CDD" id="cd03241">
    <property type="entry name" value="ABC_RecN"/>
    <property type="match status" value="2"/>
</dbReference>
<dbReference type="EMBL" id="AUZJ01000016">
    <property type="protein sequence ID" value="ERF61155.1"/>
    <property type="molecule type" value="Genomic_DNA"/>
</dbReference>
<keyword evidence="5 9" id="KW-0227">DNA damage</keyword>
<protein>
    <recommendedName>
        <fullName evidence="3 9">DNA repair protein RecN</fullName>
    </recommendedName>
    <alternativeName>
        <fullName evidence="8 9">Recombination protein N</fullName>
    </alternativeName>
</protein>
<keyword evidence="7 9" id="KW-0234">DNA repair</keyword>
<keyword evidence="14" id="KW-1185">Reference proteome</keyword>
<dbReference type="Pfam" id="PF02463">
    <property type="entry name" value="SMC_N"/>
    <property type="match status" value="1"/>
</dbReference>
<organism evidence="11 13">
    <name type="scientific">Treponema socranskii subsp. socranskii VPI DR56BR1116 = ATCC 35536</name>
    <dbReference type="NCBI Taxonomy" id="1125725"/>
    <lineage>
        <taxon>Bacteria</taxon>
        <taxon>Pseudomonadati</taxon>
        <taxon>Spirochaetota</taxon>
        <taxon>Spirochaetia</taxon>
        <taxon>Spirochaetales</taxon>
        <taxon>Treponemataceae</taxon>
        <taxon>Treponema</taxon>
    </lineage>
</organism>
<dbReference type="InterPro" id="IPR003395">
    <property type="entry name" value="RecF/RecN/SMC_N"/>
</dbReference>
<dbReference type="PATRIC" id="fig|1125725.3.peg.846"/>
<dbReference type="RefSeq" id="WP_021329860.1">
    <property type="nucleotide sequence ID" value="NZ_AUZJ01000016.1"/>
</dbReference>
<evidence type="ECO:0000313" key="13">
    <source>
        <dbReference type="Proteomes" id="UP000016412"/>
    </source>
</evidence>
<dbReference type="PANTHER" id="PTHR11059:SF0">
    <property type="entry name" value="DNA REPAIR PROTEIN RECN"/>
    <property type="match status" value="1"/>
</dbReference>
<evidence type="ECO:0000313" key="11">
    <source>
        <dbReference type="EMBL" id="ERF61155.1"/>
    </source>
</evidence>
<dbReference type="GO" id="GO:0006281">
    <property type="term" value="P:DNA repair"/>
    <property type="evidence" value="ECO:0007669"/>
    <property type="project" value="UniProtKB-KW"/>
</dbReference>
<keyword evidence="4" id="KW-0547">Nucleotide-binding</keyword>
<proteinExistence type="inferred from homology"/>
<dbReference type="InterPro" id="IPR027417">
    <property type="entry name" value="P-loop_NTPase"/>
</dbReference>
<gene>
    <name evidence="11" type="primary">recN</name>
    <name evidence="12" type="ORF">HMPREF0860_1171</name>
    <name evidence="11" type="ORF">HMPREF1325_0597</name>
</gene>
<evidence type="ECO:0000259" key="10">
    <source>
        <dbReference type="Pfam" id="PF02463"/>
    </source>
</evidence>
<dbReference type="OrthoDB" id="9806954at2"/>
<dbReference type="Proteomes" id="UP000016646">
    <property type="component" value="Unassembled WGS sequence"/>
</dbReference>
<dbReference type="Proteomes" id="UP000016412">
    <property type="component" value="Unassembled WGS sequence"/>
</dbReference>
<dbReference type="eggNOG" id="COG0497">
    <property type="taxonomic scope" value="Bacteria"/>
</dbReference>
<dbReference type="NCBIfam" id="TIGR00634">
    <property type="entry name" value="recN"/>
    <property type="match status" value="1"/>
</dbReference>
<dbReference type="PIRSF" id="PIRSF003128">
    <property type="entry name" value="RecN"/>
    <property type="match status" value="1"/>
</dbReference>
<evidence type="ECO:0000256" key="1">
    <source>
        <dbReference type="ARBA" id="ARBA00003618"/>
    </source>
</evidence>
<evidence type="ECO:0000313" key="12">
    <source>
        <dbReference type="EMBL" id="ERK00818.1"/>
    </source>
</evidence>
<evidence type="ECO:0000256" key="9">
    <source>
        <dbReference type="PIRNR" id="PIRNR003128"/>
    </source>
</evidence>
<name>U1GT95_TRESO</name>
<evidence type="ECO:0000256" key="3">
    <source>
        <dbReference type="ARBA" id="ARBA00021315"/>
    </source>
</evidence>
<sequence length="588" mass="63969">MLEDLTIKDFALIDSVSIEFPRGFTVLSGETGAGKSILIGALSFLLGGKADAQMIRSPSHEASVTGTFLLGGTDGDGRAKNDVPKTDATSDGEEAVTAEAWLLEHGIESDDSRVLVRRTLRDSGKSSAWIQSTPVTRADLASFSALLVDIHGQHEHQSLMKVPRHRVFLDARAGITEDVRRFTALYAELVEKRKLLDELNASSEERSRKIEMYSFAVHEINEAKLKADEDALLSEEEGRLSSYEKLASDIDAITNMLSDNETSAVSILKQVRRDASHALEMDKTLSDLDSRVESAFYEVSDIAEEFSAYKGKLVYDPARLAEVQDRLSLIYNLKKKYASSPSAPLSEVLQYAAEAEENLERLGAGKADKASLEKEAAETERRVYTAAKALSEKRKAAGEAMSKEVESVLAKLGMKGTRFSVRVEEKPGSGAVQKCGPYGMDNVEFLISANPGSPLLPLAQIASGGELSRVMLALKTIFAETDPVETLVFDEIDTGIGGEVAVSVGSHLKNLAKNRQILCITHLASIAVYADNQIKIEKGVADGKTSSRCTSVRGDERIKEIARMLSGENSSESLEHARSMLERFGSVR</sequence>
<dbReference type="InterPro" id="IPR004604">
    <property type="entry name" value="DNA_recomb/repair_RecN"/>
</dbReference>
<evidence type="ECO:0000256" key="5">
    <source>
        <dbReference type="ARBA" id="ARBA00022763"/>
    </source>
</evidence>
<dbReference type="GO" id="GO:0006310">
    <property type="term" value="P:DNA recombination"/>
    <property type="evidence" value="ECO:0007669"/>
    <property type="project" value="InterPro"/>
</dbReference>
<comment type="caution">
    <text evidence="11">The sequence shown here is derived from an EMBL/GenBank/DDBJ whole genome shotgun (WGS) entry which is preliminary data.</text>
</comment>
<reference evidence="13 14" key="1">
    <citation type="submission" date="2013-08" db="EMBL/GenBank/DDBJ databases">
        <authorList>
            <person name="Durkin A.S."/>
            <person name="Haft D.R."/>
            <person name="McCorrison J."/>
            <person name="Torralba M."/>
            <person name="Gillis M."/>
            <person name="Haft D.H."/>
            <person name="Methe B."/>
            <person name="Sutton G."/>
            <person name="Nelson K.E."/>
        </authorList>
    </citation>
    <scope>NUCLEOTIDE SEQUENCE [LARGE SCALE GENOMIC DNA]</scope>
    <source>
        <strain evidence="12 14">ATCC 35536</strain>
        <strain evidence="11 13">VPI DR56BR1116</strain>
    </source>
</reference>
<dbReference type="GO" id="GO:0009432">
    <property type="term" value="P:SOS response"/>
    <property type="evidence" value="ECO:0007669"/>
    <property type="project" value="TreeGrafter"/>
</dbReference>
<accession>U1GT95</accession>
<dbReference type="PANTHER" id="PTHR11059">
    <property type="entry name" value="DNA REPAIR PROTEIN RECN"/>
    <property type="match status" value="1"/>
</dbReference>
<keyword evidence="6" id="KW-0067">ATP-binding</keyword>
<feature type="domain" description="RecF/RecN/SMC N-terminal" evidence="10">
    <location>
        <begin position="1"/>
        <end position="538"/>
    </location>
</feature>
<comment type="similarity">
    <text evidence="2 9">Belongs to the RecN family.</text>
</comment>
<dbReference type="SUPFAM" id="SSF52540">
    <property type="entry name" value="P-loop containing nucleoside triphosphate hydrolases"/>
    <property type="match status" value="1"/>
</dbReference>
<dbReference type="STRING" id="1125725.HMPREF1325_0597"/>
<evidence type="ECO:0000256" key="2">
    <source>
        <dbReference type="ARBA" id="ARBA00009441"/>
    </source>
</evidence>
<comment type="function">
    <text evidence="1 9">May be involved in recombinational repair of damaged DNA.</text>
</comment>
<evidence type="ECO:0000256" key="7">
    <source>
        <dbReference type="ARBA" id="ARBA00023204"/>
    </source>
</evidence>
<dbReference type="EMBL" id="AVQI01000064">
    <property type="protein sequence ID" value="ERK00818.1"/>
    <property type="molecule type" value="Genomic_DNA"/>
</dbReference>